<evidence type="ECO:0000313" key="4">
    <source>
        <dbReference type="Proteomes" id="UP000276770"/>
    </source>
</evidence>
<evidence type="ECO:0000256" key="1">
    <source>
        <dbReference type="ARBA" id="ARBA00022801"/>
    </source>
</evidence>
<organism evidence="3 4">
    <name type="scientific">Falsibacillus albus</name>
    <dbReference type="NCBI Taxonomy" id="2478915"/>
    <lineage>
        <taxon>Bacteria</taxon>
        <taxon>Bacillati</taxon>
        <taxon>Bacillota</taxon>
        <taxon>Bacilli</taxon>
        <taxon>Bacillales</taxon>
        <taxon>Bacillaceae</taxon>
        <taxon>Falsibacillus</taxon>
    </lineage>
</organism>
<dbReference type="InterPro" id="IPR029058">
    <property type="entry name" value="AB_hydrolase_fold"/>
</dbReference>
<dbReference type="InterPro" id="IPR002925">
    <property type="entry name" value="Dienelactn_hydro"/>
</dbReference>
<dbReference type="AlphaFoldDB" id="A0A3L7K2E6"/>
<reference evidence="3 4" key="1">
    <citation type="submission" date="2018-10" db="EMBL/GenBank/DDBJ databases">
        <title>Falsibacillus sp. genome draft.</title>
        <authorList>
            <person name="Shi S."/>
        </authorList>
    </citation>
    <scope>NUCLEOTIDE SEQUENCE [LARGE SCALE GENOMIC DNA]</scope>
    <source>
        <strain evidence="3 4">GY 10110</strain>
    </source>
</reference>
<feature type="domain" description="Dienelactone hydrolase" evidence="2">
    <location>
        <begin position="140"/>
        <end position="246"/>
    </location>
</feature>
<dbReference type="GO" id="GO:0052689">
    <property type="term" value="F:carboxylic ester hydrolase activity"/>
    <property type="evidence" value="ECO:0007669"/>
    <property type="project" value="UniProtKB-ARBA"/>
</dbReference>
<keyword evidence="3" id="KW-0645">Protease</keyword>
<proteinExistence type="predicted"/>
<dbReference type="PANTHER" id="PTHR22946:SF9">
    <property type="entry name" value="POLYKETIDE TRANSFERASE AF380"/>
    <property type="match status" value="1"/>
</dbReference>
<keyword evidence="1" id="KW-0378">Hydrolase</keyword>
<evidence type="ECO:0000259" key="2">
    <source>
        <dbReference type="Pfam" id="PF01738"/>
    </source>
</evidence>
<dbReference type="SUPFAM" id="SSF53474">
    <property type="entry name" value="alpha/beta-Hydrolases"/>
    <property type="match status" value="1"/>
</dbReference>
<sequence>MYSLMELSLKGVPSLLENIETIKDWKSKRESILNAWIDCIGKIPPLIKTRMDIISWEDHDDHLLVKIRYLSVFGDWVPASLLIPNAGKGNKLIAQEDVRKRLSHNGSSLPAILALHPTSESGKDDICLDTGRENRQYGLELVKRGYLVLAPDTITAGERVLPHDQPFHTASFYRQHPDWSAVGKMISDHRQGISLLESLSIVDAEKIGVIGHSLGGYNGYFLAGVDKRVKAVVCSCGFTTLSQDPEIHRWGRRDWFTHIPKLSDYINEARVPFEFNEIAALAAPVPLFMWMGQNDKIFPHWKPAADGLADLHSLYAWMGEEEKYTSLIGSAGHDFPLEIRGIAYSFLDRWLYAGKP</sequence>
<dbReference type="OrthoDB" id="3668964at2"/>
<dbReference type="Proteomes" id="UP000276770">
    <property type="component" value="Unassembled WGS sequence"/>
</dbReference>
<protein>
    <submittedName>
        <fullName evidence="3">Dipeptidyl aminopeptidase</fullName>
    </submittedName>
</protein>
<accession>A0A3L7K2E6</accession>
<comment type="caution">
    <text evidence="3">The sequence shown here is derived from an EMBL/GenBank/DDBJ whole genome shotgun (WGS) entry which is preliminary data.</text>
</comment>
<dbReference type="PANTHER" id="PTHR22946">
    <property type="entry name" value="DIENELACTONE HYDROLASE DOMAIN-CONTAINING PROTEIN-RELATED"/>
    <property type="match status" value="1"/>
</dbReference>
<dbReference type="GO" id="GO:0004177">
    <property type="term" value="F:aminopeptidase activity"/>
    <property type="evidence" value="ECO:0007669"/>
    <property type="project" value="UniProtKB-KW"/>
</dbReference>
<evidence type="ECO:0000313" key="3">
    <source>
        <dbReference type="EMBL" id="RLQ94862.1"/>
    </source>
</evidence>
<keyword evidence="3" id="KW-0031">Aminopeptidase</keyword>
<dbReference type="RefSeq" id="WP_121681025.1">
    <property type="nucleotide sequence ID" value="NZ_RCVZ01000008.1"/>
</dbReference>
<dbReference type="InterPro" id="IPR050261">
    <property type="entry name" value="FrsA_esterase"/>
</dbReference>
<keyword evidence="4" id="KW-1185">Reference proteome</keyword>
<dbReference type="Pfam" id="PF01738">
    <property type="entry name" value="DLH"/>
    <property type="match status" value="1"/>
</dbReference>
<gene>
    <name evidence="3" type="ORF">D9X91_12815</name>
</gene>
<name>A0A3L7K2E6_9BACI</name>
<dbReference type="EMBL" id="RCVZ01000008">
    <property type="protein sequence ID" value="RLQ94862.1"/>
    <property type="molecule type" value="Genomic_DNA"/>
</dbReference>
<dbReference type="Gene3D" id="3.40.50.1820">
    <property type="entry name" value="alpha/beta hydrolase"/>
    <property type="match status" value="1"/>
</dbReference>